<dbReference type="SUPFAM" id="SSF47616">
    <property type="entry name" value="GST C-terminal domain-like"/>
    <property type="match status" value="1"/>
</dbReference>
<comment type="catalytic activity">
    <reaction evidence="3">
        <text>L-dehydroascorbate + 2 glutathione = glutathione disulfide + L-ascorbate</text>
        <dbReference type="Rhea" id="RHEA:24424"/>
        <dbReference type="ChEBI" id="CHEBI:38290"/>
        <dbReference type="ChEBI" id="CHEBI:57925"/>
        <dbReference type="ChEBI" id="CHEBI:58297"/>
        <dbReference type="ChEBI" id="CHEBI:58539"/>
        <dbReference type="EC" id="1.8.5.1"/>
    </reaction>
</comment>
<dbReference type="Gene3D" id="1.20.1050.10">
    <property type="match status" value="1"/>
</dbReference>
<evidence type="ECO:0000256" key="1">
    <source>
        <dbReference type="ARBA" id="ARBA00022679"/>
    </source>
</evidence>
<dbReference type="InterPro" id="IPR010987">
    <property type="entry name" value="Glutathione-S-Trfase_C-like"/>
</dbReference>
<dbReference type="PANTHER" id="PTHR44420">
    <property type="entry name" value="GLUTATHIONE S-TRANSFERASE DHAR2-RELATED"/>
    <property type="match status" value="1"/>
</dbReference>
<dbReference type="Pfam" id="PF13409">
    <property type="entry name" value="GST_N_2"/>
    <property type="match status" value="1"/>
</dbReference>
<dbReference type="Gene3D" id="3.40.30.10">
    <property type="entry name" value="Glutaredoxin"/>
    <property type="match status" value="1"/>
</dbReference>
<accession>A0AAW1PI14</accession>
<evidence type="ECO:0000256" key="2">
    <source>
        <dbReference type="ARBA" id="ARBA00024194"/>
    </source>
</evidence>
<evidence type="ECO:0000256" key="3">
    <source>
        <dbReference type="ARBA" id="ARBA00049544"/>
    </source>
</evidence>
<evidence type="ECO:0000259" key="5">
    <source>
        <dbReference type="PROSITE" id="PS50405"/>
    </source>
</evidence>
<comment type="caution">
    <text evidence="6">The sequence shown here is derived from an EMBL/GenBank/DDBJ whole genome shotgun (WGS) entry which is preliminary data.</text>
</comment>
<dbReference type="InterPro" id="IPR044627">
    <property type="entry name" value="DHAR1/2/3/4"/>
</dbReference>
<protein>
    <recommendedName>
        <fullName evidence="8">Dehydroascorbate reductase</fullName>
    </recommendedName>
</protein>
<dbReference type="InterPro" id="IPR036249">
    <property type="entry name" value="Thioredoxin-like_sf"/>
</dbReference>
<comment type="similarity">
    <text evidence="2">Belongs to the GST superfamily. DHAR family.</text>
</comment>
<organism evidence="6 7">
    <name type="scientific">Symbiochloris irregularis</name>
    <dbReference type="NCBI Taxonomy" id="706552"/>
    <lineage>
        <taxon>Eukaryota</taxon>
        <taxon>Viridiplantae</taxon>
        <taxon>Chlorophyta</taxon>
        <taxon>core chlorophytes</taxon>
        <taxon>Trebouxiophyceae</taxon>
        <taxon>Trebouxiales</taxon>
        <taxon>Trebouxiaceae</taxon>
        <taxon>Symbiochloris</taxon>
    </lineage>
</organism>
<dbReference type="Proteomes" id="UP001465755">
    <property type="component" value="Unassembled WGS sequence"/>
</dbReference>
<proteinExistence type="inferred from homology"/>
<dbReference type="GO" id="GO:0033355">
    <property type="term" value="P:ascorbate glutathione cycle"/>
    <property type="evidence" value="ECO:0007669"/>
    <property type="project" value="InterPro"/>
</dbReference>
<evidence type="ECO:0000313" key="6">
    <source>
        <dbReference type="EMBL" id="KAK9808237.1"/>
    </source>
</evidence>
<dbReference type="SUPFAM" id="SSF52833">
    <property type="entry name" value="Thioredoxin-like"/>
    <property type="match status" value="1"/>
</dbReference>
<sequence>MVIKLPNDHELIPHSKRPLYDIYIKGSPEKGEVGDCPFSHRTMLHMEEKGISFNKMLIDEQNMPEWIPEVSEGNKKIPFMLELDTGKWLHDSDKIVPYLEKKFPDPKLGMPDDMPPDVGQELMPKCLIEFVTSKPGKEEDEKRQQLEAELKGINDHLAKGGPFFGGKDVNTHDLTLAPKLKHTILAGKEIKGWSMPKEFTAINKFMEEIAKRPSWKKTMYSDKYVQDGWQLKVKMLTQE</sequence>
<dbReference type="EMBL" id="JALJOQ010000025">
    <property type="protein sequence ID" value="KAK9808237.1"/>
    <property type="molecule type" value="Genomic_DNA"/>
</dbReference>
<name>A0AAW1PI14_9CHLO</name>
<evidence type="ECO:0000313" key="7">
    <source>
        <dbReference type="Proteomes" id="UP001465755"/>
    </source>
</evidence>
<feature type="domain" description="GST C-terminal" evidence="5">
    <location>
        <begin position="105"/>
        <end position="235"/>
    </location>
</feature>
<dbReference type="GO" id="GO:0045174">
    <property type="term" value="F:glutathione dehydrogenase (ascorbate) activity"/>
    <property type="evidence" value="ECO:0007669"/>
    <property type="project" value="UniProtKB-EC"/>
</dbReference>
<evidence type="ECO:0000259" key="4">
    <source>
        <dbReference type="PROSITE" id="PS50404"/>
    </source>
</evidence>
<gene>
    <name evidence="6" type="ORF">WJX73_002184</name>
</gene>
<dbReference type="AlphaFoldDB" id="A0AAW1PI14"/>
<dbReference type="InterPro" id="IPR004045">
    <property type="entry name" value="Glutathione_S-Trfase_N"/>
</dbReference>
<reference evidence="6 7" key="1">
    <citation type="journal article" date="2024" name="Nat. Commun.">
        <title>Phylogenomics reveals the evolutionary origins of lichenization in chlorophyte algae.</title>
        <authorList>
            <person name="Puginier C."/>
            <person name="Libourel C."/>
            <person name="Otte J."/>
            <person name="Skaloud P."/>
            <person name="Haon M."/>
            <person name="Grisel S."/>
            <person name="Petersen M."/>
            <person name="Berrin J.G."/>
            <person name="Delaux P.M."/>
            <person name="Dal Grande F."/>
            <person name="Keller J."/>
        </authorList>
    </citation>
    <scope>NUCLEOTIDE SEQUENCE [LARGE SCALE GENOMIC DNA]</scope>
    <source>
        <strain evidence="6 7">SAG 2036</strain>
    </source>
</reference>
<dbReference type="InterPro" id="IPR036282">
    <property type="entry name" value="Glutathione-S-Trfase_C_sf"/>
</dbReference>
<evidence type="ECO:0008006" key="8">
    <source>
        <dbReference type="Google" id="ProtNLM"/>
    </source>
</evidence>
<dbReference type="PROSITE" id="PS50404">
    <property type="entry name" value="GST_NTER"/>
    <property type="match status" value="1"/>
</dbReference>
<keyword evidence="1" id="KW-0808">Transferase</keyword>
<dbReference type="PROSITE" id="PS50405">
    <property type="entry name" value="GST_CTER"/>
    <property type="match status" value="1"/>
</dbReference>
<dbReference type="GO" id="GO:0016740">
    <property type="term" value="F:transferase activity"/>
    <property type="evidence" value="ECO:0007669"/>
    <property type="project" value="UniProtKB-KW"/>
</dbReference>
<feature type="domain" description="GST N-terminal" evidence="4">
    <location>
        <begin position="26"/>
        <end position="107"/>
    </location>
</feature>
<dbReference type="PANTHER" id="PTHR44420:SF2">
    <property type="entry name" value="GLUTATHIONE S-TRANSFERASE DHAR2-RELATED"/>
    <property type="match status" value="1"/>
</dbReference>
<keyword evidence="7" id="KW-1185">Reference proteome</keyword>